<comment type="caution">
    <text evidence="4">The sequence shown here is derived from an EMBL/GenBank/DDBJ whole genome shotgun (WGS) entry which is preliminary data.</text>
</comment>
<name>A0A699HXP8_TANCI</name>
<sequence length="746" mass="84612">MFIFMQICSATLMEDDMMKAQSKVVDILCNLELIYPSAFFDIMIHLVIHLPLDAFEGGLIRPRWMFPFEIFMKKLKGYGRNKAKPKGSIAEGYVEEEALTFINFLRHERRIPRLVWVADKDPGVSTSSELFALACGPTLTPISVNSCVVNGVRFVVHSRDECRTTQNNGICSPCGRDGEIYYVQLQEILKFSYLLFKVVLFRVKWFDTSNEGRKVKHLVLRKNMTQIWAKSESFKDDQYILPTQVKQVFYLEDIARQPPNWKVVEHVNHKRFSNRGVIMAEDDPDAIHFDNSSDLILSTSLNDLDFTTLHIDGQSTNVDVPPNIIIDVDEDDDIIDDEDAIPHDLAYSDDEDLVNVDDDVVAVYSNVARDHDGEGGGDDHPPPHQIPTGCGGFLGNRVKGTRKPNLGGRKAGMLHTREETQNLMLKKNTDLHGPVPIRFEWNDRETMMPLGDHAADWANYLGKLVRELLMHYLSWRHVPGEQKAGVLAKIGTHFDLKPHMEFECCTKIHTSIQQHLKKIYNGNKAALKEKHWVQNLKTGTYNVESIRRGRPANISAVEWDAQIAFWNDPTNLARCAQKHKNQAKSTVVCRQGSRSLAALRDQMTFFQTHTVGGVFLRDKDRALYEEMLWLQGLGSNTETGVPYTDDEIMAIVRKGKQRGHLPSVGRVSMIMKLFRSDEKMSQMLTQLESSPEFGSASGSGGCEDDEQGDNKDDDEDGRMLIVRMCYIWVNIDLYLADNASEDGNPA</sequence>
<feature type="region of interest" description="Disordered" evidence="1">
    <location>
        <begin position="684"/>
        <end position="715"/>
    </location>
</feature>
<dbReference type="InterPro" id="IPR025452">
    <property type="entry name" value="DUF4218"/>
</dbReference>
<organism evidence="4">
    <name type="scientific">Tanacetum cinerariifolium</name>
    <name type="common">Dalmatian daisy</name>
    <name type="synonym">Chrysanthemum cinerariifolium</name>
    <dbReference type="NCBI Taxonomy" id="118510"/>
    <lineage>
        <taxon>Eukaryota</taxon>
        <taxon>Viridiplantae</taxon>
        <taxon>Streptophyta</taxon>
        <taxon>Embryophyta</taxon>
        <taxon>Tracheophyta</taxon>
        <taxon>Spermatophyta</taxon>
        <taxon>Magnoliopsida</taxon>
        <taxon>eudicotyledons</taxon>
        <taxon>Gunneridae</taxon>
        <taxon>Pentapetalae</taxon>
        <taxon>asterids</taxon>
        <taxon>campanulids</taxon>
        <taxon>Asterales</taxon>
        <taxon>Asteraceae</taxon>
        <taxon>Asteroideae</taxon>
        <taxon>Anthemideae</taxon>
        <taxon>Anthemidinae</taxon>
        <taxon>Tanacetum</taxon>
    </lineage>
</organism>
<reference evidence="4" key="1">
    <citation type="journal article" date="2019" name="Sci. Rep.">
        <title>Draft genome of Tanacetum cinerariifolium, the natural source of mosquito coil.</title>
        <authorList>
            <person name="Yamashiro T."/>
            <person name="Shiraishi A."/>
            <person name="Satake H."/>
            <person name="Nakayama K."/>
        </authorList>
    </citation>
    <scope>NUCLEOTIDE SEQUENCE</scope>
</reference>
<evidence type="ECO:0000259" key="3">
    <source>
        <dbReference type="Pfam" id="PF13960"/>
    </source>
</evidence>
<dbReference type="Pfam" id="PF13952">
    <property type="entry name" value="DUF4216"/>
    <property type="match status" value="1"/>
</dbReference>
<evidence type="ECO:0000256" key="1">
    <source>
        <dbReference type="SAM" id="MobiDB-lite"/>
    </source>
</evidence>
<dbReference type="Pfam" id="PF13960">
    <property type="entry name" value="DUF4218"/>
    <property type="match status" value="1"/>
</dbReference>
<proteinExistence type="predicted"/>
<feature type="domain" description="DUF4218" evidence="3">
    <location>
        <begin position="7"/>
        <end position="103"/>
    </location>
</feature>
<dbReference type="EMBL" id="BKCJ010219464">
    <property type="protein sequence ID" value="GEY88854.1"/>
    <property type="molecule type" value="Genomic_DNA"/>
</dbReference>
<feature type="compositionally biased region" description="Acidic residues" evidence="1">
    <location>
        <begin position="702"/>
        <end position="715"/>
    </location>
</feature>
<dbReference type="InterPro" id="IPR025312">
    <property type="entry name" value="DUF4216"/>
</dbReference>
<feature type="region of interest" description="Disordered" evidence="1">
    <location>
        <begin position="389"/>
        <end position="410"/>
    </location>
</feature>
<evidence type="ECO:0000313" key="4">
    <source>
        <dbReference type="EMBL" id="GEY88854.1"/>
    </source>
</evidence>
<dbReference type="PANTHER" id="PTHR48258">
    <property type="entry name" value="DUF4218 DOMAIN-CONTAINING PROTEIN-RELATED"/>
    <property type="match status" value="1"/>
</dbReference>
<evidence type="ECO:0008006" key="5">
    <source>
        <dbReference type="Google" id="ProtNLM"/>
    </source>
</evidence>
<gene>
    <name evidence="4" type="ORF">Tci_460828</name>
</gene>
<protein>
    <recommendedName>
        <fullName evidence="5">DUF4218 domain-containing protein</fullName>
    </recommendedName>
</protein>
<dbReference type="PANTHER" id="PTHR48258:SF14">
    <property type="entry name" value="OS02G0583300 PROTEIN"/>
    <property type="match status" value="1"/>
</dbReference>
<dbReference type="AlphaFoldDB" id="A0A699HXP8"/>
<accession>A0A699HXP8</accession>
<evidence type="ECO:0000259" key="2">
    <source>
        <dbReference type="Pfam" id="PF13952"/>
    </source>
</evidence>
<feature type="domain" description="DUF4216" evidence="2">
    <location>
        <begin position="193"/>
        <end position="264"/>
    </location>
</feature>